<evidence type="ECO:0000313" key="2">
    <source>
        <dbReference type="EMBL" id="KKT81434.1"/>
    </source>
</evidence>
<comment type="caution">
    <text evidence="2">The sequence shown here is derived from an EMBL/GenBank/DDBJ whole genome shotgun (WGS) entry which is preliminary data.</text>
</comment>
<proteinExistence type="predicted"/>
<dbReference type="EMBL" id="LCJQ01000010">
    <property type="protein sequence ID" value="KKT81434.1"/>
    <property type="molecule type" value="Genomic_DNA"/>
</dbReference>
<dbReference type="Pfam" id="PF01170">
    <property type="entry name" value="UPF0020"/>
    <property type="match status" value="1"/>
</dbReference>
<name>A0A0G1NB53_9BACT</name>
<dbReference type="SUPFAM" id="SSF53335">
    <property type="entry name" value="S-adenosyl-L-methionine-dependent methyltransferases"/>
    <property type="match status" value="1"/>
</dbReference>
<dbReference type="InterPro" id="IPR029063">
    <property type="entry name" value="SAM-dependent_MTases_sf"/>
</dbReference>
<dbReference type="InterPro" id="IPR000241">
    <property type="entry name" value="RlmKL-like_Mtase"/>
</dbReference>
<evidence type="ECO:0000259" key="1">
    <source>
        <dbReference type="Pfam" id="PF01170"/>
    </source>
</evidence>
<dbReference type="PANTHER" id="PTHR14911">
    <property type="entry name" value="THUMP DOMAIN-CONTAINING"/>
    <property type="match status" value="1"/>
</dbReference>
<dbReference type="CDD" id="cd02440">
    <property type="entry name" value="AdoMet_MTases"/>
    <property type="match status" value="1"/>
</dbReference>
<evidence type="ECO:0000313" key="3">
    <source>
        <dbReference type="Proteomes" id="UP000034595"/>
    </source>
</evidence>
<dbReference type="Gene3D" id="3.40.50.150">
    <property type="entry name" value="Vaccinia Virus protein VP39"/>
    <property type="match status" value="1"/>
</dbReference>
<dbReference type="GO" id="GO:0030488">
    <property type="term" value="P:tRNA methylation"/>
    <property type="evidence" value="ECO:0007669"/>
    <property type="project" value="TreeGrafter"/>
</dbReference>
<dbReference type="Proteomes" id="UP000034595">
    <property type="component" value="Unassembled WGS sequence"/>
</dbReference>
<accession>A0A0G1NB53</accession>
<organism evidence="2 3">
    <name type="scientific">Candidatus Azambacteria bacterium GW2011_GWA1_44_9</name>
    <dbReference type="NCBI Taxonomy" id="1618610"/>
    <lineage>
        <taxon>Bacteria</taxon>
        <taxon>Candidatus Azamiibacteriota</taxon>
    </lineage>
</organism>
<feature type="domain" description="Ribosomal RNA large subunit methyltransferase K/L-like methyltransferase" evidence="1">
    <location>
        <begin position="162"/>
        <end position="262"/>
    </location>
</feature>
<dbReference type="PANTHER" id="PTHR14911:SF21">
    <property type="entry name" value="N2-METHYLGUANOSINE TRNA METHYLTRANSFERASE"/>
    <property type="match status" value="1"/>
</dbReference>
<protein>
    <recommendedName>
        <fullName evidence="1">Ribosomal RNA large subunit methyltransferase K/L-like methyltransferase domain-containing protein</fullName>
    </recommendedName>
</protein>
<sequence length="353" mass="38841">MTLLLVFGSTPDLAWQELNSMVPLAERTSPHTAVVHDGSVDPLNRLGGVTKIGRLSHVVSSIDASTLVPILSTEHFRSFGISTADTAPVSQALLARIKEELGKPVRYVSGQLSSVVITKQHVCELVVFPYRGKFGVAVTVSVQDFEGWTKRDRGRPYADPKAGMLPPKVARMMVNIAGSSLSQKTLLDPFCGMGTIVAEALLLGWQVIGSDQSVDAVKKAQVNLQWLGLSNKKWKFFVSDATHISENIVPVDAIVTEPFMGKPDVPDEKVRDMVTGLEKLYIGCLKDWYAIVKPRGKVVMIVPRFVRGKKNYFVKKVIDSCETLGYTVLVGPIEYARPNAMVKREIFVFTKLV</sequence>
<reference evidence="2 3" key="1">
    <citation type="journal article" date="2015" name="Nature">
        <title>rRNA introns, odd ribosomes, and small enigmatic genomes across a large radiation of phyla.</title>
        <authorList>
            <person name="Brown C.T."/>
            <person name="Hug L.A."/>
            <person name="Thomas B.C."/>
            <person name="Sharon I."/>
            <person name="Castelle C.J."/>
            <person name="Singh A."/>
            <person name="Wilkins M.J."/>
            <person name="Williams K.H."/>
            <person name="Banfield J.F."/>
        </authorList>
    </citation>
    <scope>NUCLEOTIDE SEQUENCE [LARGE SCALE GENOMIC DNA]</scope>
</reference>
<dbReference type="AlphaFoldDB" id="A0A0G1NB53"/>
<gene>
    <name evidence="2" type="ORF">UW78_C0010G0014</name>
</gene>
<dbReference type="GO" id="GO:0016423">
    <property type="term" value="F:tRNA (guanine) methyltransferase activity"/>
    <property type="evidence" value="ECO:0007669"/>
    <property type="project" value="TreeGrafter"/>
</dbReference>